<evidence type="ECO:0000256" key="1">
    <source>
        <dbReference type="SAM" id="Phobius"/>
    </source>
</evidence>
<proteinExistence type="predicted"/>
<keyword evidence="1" id="KW-1133">Transmembrane helix</keyword>
<feature type="transmembrane region" description="Helical" evidence="1">
    <location>
        <begin position="6"/>
        <end position="26"/>
    </location>
</feature>
<organism evidence="2 3">
    <name type="scientific">Apiospora saccharicola</name>
    <dbReference type="NCBI Taxonomy" id="335842"/>
    <lineage>
        <taxon>Eukaryota</taxon>
        <taxon>Fungi</taxon>
        <taxon>Dikarya</taxon>
        <taxon>Ascomycota</taxon>
        <taxon>Pezizomycotina</taxon>
        <taxon>Sordariomycetes</taxon>
        <taxon>Xylariomycetidae</taxon>
        <taxon>Amphisphaeriales</taxon>
        <taxon>Apiosporaceae</taxon>
        <taxon>Apiospora</taxon>
    </lineage>
</organism>
<evidence type="ECO:0008006" key="4">
    <source>
        <dbReference type="Google" id="ProtNLM"/>
    </source>
</evidence>
<accession>A0ABR1TN99</accession>
<comment type="caution">
    <text evidence="2">The sequence shown here is derived from an EMBL/GenBank/DDBJ whole genome shotgun (WGS) entry which is preliminary data.</text>
</comment>
<name>A0ABR1TN99_9PEZI</name>
<protein>
    <recommendedName>
        <fullName evidence="4">FAS1 domain-containing protein</fullName>
    </recommendedName>
</protein>
<evidence type="ECO:0000313" key="2">
    <source>
        <dbReference type="EMBL" id="KAK8048042.1"/>
    </source>
</evidence>
<sequence>MLGFKVIAMLASMAAAVTALPTIVLYGDWSITPRFYNPDDPSITIIHGKRPIPAENQPRAPYSDQPLRNEASTTVTVATVFPTGNPLQPSMTSGDGPAPATTAPYASHVNQTRTFLNYWKFKTTTCHAKAPLETEKDMLERLVELHIVRDTVHEQGRLDAFPEAIVDQIRGAHDIVNKEEVLTGAQSRVLNALVARQFAW</sequence>
<dbReference type="Proteomes" id="UP001446871">
    <property type="component" value="Unassembled WGS sequence"/>
</dbReference>
<keyword evidence="1" id="KW-0472">Membrane</keyword>
<keyword evidence="3" id="KW-1185">Reference proteome</keyword>
<reference evidence="2 3" key="1">
    <citation type="submission" date="2023-01" db="EMBL/GenBank/DDBJ databases">
        <title>Analysis of 21 Apiospora genomes using comparative genomics revels a genus with tremendous synthesis potential of carbohydrate active enzymes and secondary metabolites.</title>
        <authorList>
            <person name="Sorensen T."/>
        </authorList>
    </citation>
    <scope>NUCLEOTIDE SEQUENCE [LARGE SCALE GENOMIC DNA]</scope>
    <source>
        <strain evidence="2 3">CBS 83171</strain>
    </source>
</reference>
<keyword evidence="1" id="KW-0812">Transmembrane</keyword>
<gene>
    <name evidence="2" type="ORF">PG996_016106</name>
</gene>
<dbReference type="EMBL" id="JAQQWM010000009">
    <property type="protein sequence ID" value="KAK8048042.1"/>
    <property type="molecule type" value="Genomic_DNA"/>
</dbReference>
<evidence type="ECO:0000313" key="3">
    <source>
        <dbReference type="Proteomes" id="UP001446871"/>
    </source>
</evidence>